<proteinExistence type="predicted"/>
<comment type="caution">
    <text evidence="1">The sequence shown here is derived from an EMBL/GenBank/DDBJ whole genome shotgun (WGS) entry which is preliminary data.</text>
</comment>
<reference evidence="1" key="1">
    <citation type="journal article" date="2015" name="Nature">
        <title>Complex archaea that bridge the gap between prokaryotes and eukaryotes.</title>
        <authorList>
            <person name="Spang A."/>
            <person name="Saw J.H."/>
            <person name="Jorgensen S.L."/>
            <person name="Zaremba-Niedzwiedzka K."/>
            <person name="Martijn J."/>
            <person name="Lind A.E."/>
            <person name="van Eijk R."/>
            <person name="Schleper C."/>
            <person name="Guy L."/>
            <person name="Ettema T.J."/>
        </authorList>
    </citation>
    <scope>NUCLEOTIDE SEQUENCE</scope>
</reference>
<dbReference type="AlphaFoldDB" id="A0A0F9NQ15"/>
<dbReference type="EMBL" id="LAZR01007728">
    <property type="protein sequence ID" value="KKM83342.1"/>
    <property type="molecule type" value="Genomic_DNA"/>
</dbReference>
<name>A0A0F9NQ15_9ZZZZ</name>
<organism evidence="1">
    <name type="scientific">marine sediment metagenome</name>
    <dbReference type="NCBI Taxonomy" id="412755"/>
    <lineage>
        <taxon>unclassified sequences</taxon>
        <taxon>metagenomes</taxon>
        <taxon>ecological metagenomes</taxon>
    </lineage>
</organism>
<gene>
    <name evidence="1" type="ORF">LCGC14_1310350</name>
</gene>
<accession>A0A0F9NQ15</accession>
<sequence>MLQECEAVIKFTIPKEKVDLLYDVTEALRKLGVTFDTGGGIDDDGNLCYDWEFDWSLKGPVKVCFKKMKHGDSKIGAILDEKDDIKEIENGVS</sequence>
<evidence type="ECO:0000313" key="1">
    <source>
        <dbReference type="EMBL" id="KKM83342.1"/>
    </source>
</evidence>
<protein>
    <submittedName>
        <fullName evidence="1">Uncharacterized protein</fullName>
    </submittedName>
</protein>